<evidence type="ECO:0000313" key="2">
    <source>
        <dbReference type="EMBL" id="KAF7847773.1"/>
    </source>
</evidence>
<dbReference type="CDD" id="cd22160">
    <property type="entry name" value="F-box_AtFBL13-like"/>
    <property type="match status" value="1"/>
</dbReference>
<protein>
    <recommendedName>
        <fullName evidence="1">F-box domain-containing protein</fullName>
    </recommendedName>
</protein>
<dbReference type="Pfam" id="PF00646">
    <property type="entry name" value="F-box"/>
    <property type="match status" value="1"/>
</dbReference>
<dbReference type="EMBL" id="MU090520">
    <property type="protein sequence ID" value="KAF7847773.1"/>
    <property type="molecule type" value="Genomic_DNA"/>
</dbReference>
<sequence>MASVAEVDHFSHLPDAIIHRIFSFLPYKDVVKTSMLSKQWRFAWTSTPYIDLSLPSEGVVPSISRALSLCTATKIEKFHLDANVISTEIDWWLHFAAVRKAEDFSLVFREWHHFIPRLSWDSPWLVSLRVSKCLFPWNITVHWPSLKKLCLQELVLKKDQITKILSGCPVLESLELRSMSMFACDFQIESRYLRELAIEAVRISSINISAPNLLSLRLWGELIVGGVRLNGVSSLVAAELKFLVKERQLVHLSDQLRILLKQLQDVTTITIGSGCLKVLSTWEVMGMSYLSSSWHNIIVHSTLSKSDLHGIAYLLRSSPLLERLVIRNPNSKNITFENEDYPELCDFDEKQYWPSQKEFYCVANNLKRVEIAGFELDNEKSKLLLALAKFLLEKAVGLEKMTLDAELRMSCQGLPIDPHDLGDSHDVIQLQEGCRRASRNAEVIVNYHFNGLPREL</sequence>
<dbReference type="Gene3D" id="3.80.10.10">
    <property type="entry name" value="Ribonuclease Inhibitor"/>
    <property type="match status" value="1"/>
</dbReference>
<dbReference type="InterPro" id="IPR001810">
    <property type="entry name" value="F-box_dom"/>
</dbReference>
<dbReference type="SUPFAM" id="SSF81383">
    <property type="entry name" value="F-box domain"/>
    <property type="match status" value="1"/>
</dbReference>
<evidence type="ECO:0000259" key="1">
    <source>
        <dbReference type="PROSITE" id="PS50181"/>
    </source>
</evidence>
<dbReference type="Gramene" id="rna-gnl|WGS:JABURB|Cocit.L2584.1">
    <property type="protein sequence ID" value="cds-KAF7847773.1"/>
    <property type="gene ID" value="gene-BT93_L2584"/>
</dbReference>
<keyword evidence="3" id="KW-1185">Reference proteome</keyword>
<proteinExistence type="predicted"/>
<gene>
    <name evidence="2" type="ORF">BT93_L2584</name>
</gene>
<dbReference type="OrthoDB" id="1705403at2759"/>
<dbReference type="PANTHER" id="PTHR34145">
    <property type="entry name" value="OS02G0105600 PROTEIN"/>
    <property type="match status" value="1"/>
</dbReference>
<dbReference type="AlphaFoldDB" id="A0A8T0CJK8"/>
<dbReference type="InterPro" id="IPR053772">
    <property type="entry name" value="At1g61320/At1g61330-like"/>
</dbReference>
<dbReference type="Pfam" id="PF23622">
    <property type="entry name" value="LRR_At1g61320_AtMIF1"/>
    <property type="match status" value="1"/>
</dbReference>
<dbReference type="InterPro" id="IPR055357">
    <property type="entry name" value="LRR_At1g61320_AtMIF1"/>
</dbReference>
<dbReference type="InterPro" id="IPR036047">
    <property type="entry name" value="F-box-like_dom_sf"/>
</dbReference>
<reference evidence="2" key="1">
    <citation type="submission" date="2020-05" db="EMBL/GenBank/DDBJ databases">
        <title>WGS assembly of Corymbia citriodora subspecies variegata.</title>
        <authorList>
            <person name="Barry K."/>
            <person name="Hundley H."/>
            <person name="Shu S."/>
            <person name="Jenkins J."/>
            <person name="Grimwood J."/>
            <person name="Baten A."/>
        </authorList>
    </citation>
    <scope>NUCLEOTIDE SEQUENCE</scope>
    <source>
        <strain evidence="2">CV2-018</strain>
    </source>
</reference>
<dbReference type="SUPFAM" id="SSF52047">
    <property type="entry name" value="RNI-like"/>
    <property type="match status" value="1"/>
</dbReference>
<dbReference type="Gene3D" id="1.20.1280.50">
    <property type="match status" value="1"/>
</dbReference>
<comment type="caution">
    <text evidence="2">The sequence shown here is derived from an EMBL/GenBank/DDBJ whole genome shotgun (WGS) entry which is preliminary data.</text>
</comment>
<dbReference type="SMART" id="SM00256">
    <property type="entry name" value="FBOX"/>
    <property type="match status" value="1"/>
</dbReference>
<dbReference type="InterPro" id="IPR053781">
    <property type="entry name" value="F-box_AtFBL13-like"/>
</dbReference>
<evidence type="ECO:0000313" key="3">
    <source>
        <dbReference type="Proteomes" id="UP000806378"/>
    </source>
</evidence>
<organism evidence="2 3">
    <name type="scientific">Corymbia citriodora subsp. variegata</name>
    <dbReference type="NCBI Taxonomy" id="360336"/>
    <lineage>
        <taxon>Eukaryota</taxon>
        <taxon>Viridiplantae</taxon>
        <taxon>Streptophyta</taxon>
        <taxon>Embryophyta</taxon>
        <taxon>Tracheophyta</taxon>
        <taxon>Spermatophyta</taxon>
        <taxon>Magnoliopsida</taxon>
        <taxon>eudicotyledons</taxon>
        <taxon>Gunneridae</taxon>
        <taxon>Pentapetalae</taxon>
        <taxon>rosids</taxon>
        <taxon>malvids</taxon>
        <taxon>Myrtales</taxon>
        <taxon>Myrtaceae</taxon>
        <taxon>Myrtoideae</taxon>
        <taxon>Eucalypteae</taxon>
        <taxon>Corymbia</taxon>
    </lineage>
</organism>
<name>A0A8T0CJK8_CORYI</name>
<accession>A0A8T0CJK8</accession>
<dbReference type="Proteomes" id="UP000806378">
    <property type="component" value="Unassembled WGS sequence"/>
</dbReference>
<dbReference type="InterPro" id="IPR032675">
    <property type="entry name" value="LRR_dom_sf"/>
</dbReference>
<feature type="domain" description="F-box" evidence="1">
    <location>
        <begin position="7"/>
        <end position="41"/>
    </location>
</feature>
<dbReference type="PROSITE" id="PS50181">
    <property type="entry name" value="FBOX"/>
    <property type="match status" value="1"/>
</dbReference>